<protein>
    <submittedName>
        <fullName evidence="2">Thermonuclease family protein</fullName>
    </submittedName>
</protein>
<dbReference type="InterPro" id="IPR035437">
    <property type="entry name" value="SNase_OB-fold_sf"/>
</dbReference>
<evidence type="ECO:0000259" key="1">
    <source>
        <dbReference type="PROSITE" id="PS50830"/>
    </source>
</evidence>
<evidence type="ECO:0000313" key="2">
    <source>
        <dbReference type="EMBL" id="TRL37631.1"/>
    </source>
</evidence>
<reference evidence="2 3" key="1">
    <citation type="submission" date="2019-07" db="EMBL/GenBank/DDBJ databases">
        <title>Ln-dependent methylotrophs.</title>
        <authorList>
            <person name="Tani A."/>
        </authorList>
    </citation>
    <scope>NUCLEOTIDE SEQUENCE [LARGE SCALE GENOMIC DNA]</scope>
    <source>
        <strain evidence="2 3">SM12</strain>
    </source>
</reference>
<dbReference type="Proteomes" id="UP000316801">
    <property type="component" value="Unassembled WGS sequence"/>
</dbReference>
<dbReference type="PROSITE" id="PS50830">
    <property type="entry name" value="TNASE_3"/>
    <property type="match status" value="1"/>
</dbReference>
<dbReference type="SUPFAM" id="SSF50199">
    <property type="entry name" value="Staphylococcal nuclease"/>
    <property type="match status" value="1"/>
</dbReference>
<evidence type="ECO:0000313" key="3">
    <source>
        <dbReference type="Proteomes" id="UP000316801"/>
    </source>
</evidence>
<comment type="caution">
    <text evidence="2">The sequence shown here is derived from an EMBL/GenBank/DDBJ whole genome shotgun (WGS) entry which is preliminary data.</text>
</comment>
<feature type="domain" description="TNase-like" evidence="1">
    <location>
        <begin position="17"/>
        <end position="138"/>
    </location>
</feature>
<dbReference type="Pfam" id="PF00565">
    <property type="entry name" value="SNase"/>
    <property type="match status" value="1"/>
</dbReference>
<gene>
    <name evidence="2" type="ORF">FNA46_14830</name>
</gene>
<dbReference type="Gene3D" id="2.40.50.90">
    <property type="match status" value="1"/>
</dbReference>
<keyword evidence="3" id="KW-1185">Reference proteome</keyword>
<dbReference type="AlphaFoldDB" id="A0A549T6Y0"/>
<accession>A0A549T6Y0</accession>
<dbReference type="SMART" id="SM00318">
    <property type="entry name" value="SNc"/>
    <property type="match status" value="1"/>
</dbReference>
<proteinExistence type="predicted"/>
<organism evidence="2 3">
    <name type="scientific">Rhizobium straminoryzae</name>
    <dbReference type="NCBI Taxonomy" id="1387186"/>
    <lineage>
        <taxon>Bacteria</taxon>
        <taxon>Pseudomonadati</taxon>
        <taxon>Pseudomonadota</taxon>
        <taxon>Alphaproteobacteria</taxon>
        <taxon>Hyphomicrobiales</taxon>
        <taxon>Rhizobiaceae</taxon>
        <taxon>Rhizobium/Agrobacterium group</taxon>
        <taxon>Rhizobium</taxon>
    </lineage>
</organism>
<dbReference type="EMBL" id="VJMG01000041">
    <property type="protein sequence ID" value="TRL37631.1"/>
    <property type="molecule type" value="Genomic_DNA"/>
</dbReference>
<name>A0A549T6Y0_9HYPH</name>
<sequence>MALLPQATTHAETLIEGPVLADVVRVVDGDTLLVMARPWPQQTIEVFVRLRGIDTPELRAHCTKGREAAQEAKRLLEDLAARSPQVRLTQIAADKYFGRIVADVSLEDGRDPAREMMAAGLAARYSGKGRKNDLCEDH</sequence>
<dbReference type="InterPro" id="IPR016071">
    <property type="entry name" value="Staphylococal_nuclease_OB-fold"/>
</dbReference>